<dbReference type="RefSeq" id="WP_110064928.1">
    <property type="nucleotide sequence ID" value="NZ_QGTW01000005.1"/>
</dbReference>
<dbReference type="PROSITE" id="PS51354">
    <property type="entry name" value="GLUTAREDOXIN_2"/>
    <property type="match status" value="1"/>
</dbReference>
<comment type="caution">
    <text evidence="2">The sequence shown here is derived from an EMBL/GenBank/DDBJ whole genome shotgun (WGS) entry which is preliminary data.</text>
</comment>
<accession>A0A2V2ZWR3</accession>
<evidence type="ECO:0000259" key="1">
    <source>
        <dbReference type="Pfam" id="PF00462"/>
    </source>
</evidence>
<dbReference type="EMBL" id="QGTW01000005">
    <property type="protein sequence ID" value="PWW28893.1"/>
    <property type="molecule type" value="Genomic_DNA"/>
</dbReference>
<proteinExistence type="predicted"/>
<dbReference type="Pfam" id="PF00462">
    <property type="entry name" value="Glutaredoxin"/>
    <property type="match status" value="1"/>
</dbReference>
<dbReference type="SUPFAM" id="SSF52833">
    <property type="entry name" value="Thioredoxin-like"/>
    <property type="match status" value="1"/>
</dbReference>
<organism evidence="2 3">
    <name type="scientific">Cytobacillus oceanisediminis</name>
    <dbReference type="NCBI Taxonomy" id="665099"/>
    <lineage>
        <taxon>Bacteria</taxon>
        <taxon>Bacillati</taxon>
        <taxon>Bacillota</taxon>
        <taxon>Bacilli</taxon>
        <taxon>Bacillales</taxon>
        <taxon>Bacillaceae</taxon>
        <taxon>Cytobacillus</taxon>
    </lineage>
</organism>
<evidence type="ECO:0000313" key="2">
    <source>
        <dbReference type="EMBL" id="PWW28893.1"/>
    </source>
</evidence>
<gene>
    <name evidence="2" type="ORF">DFO73_105130</name>
</gene>
<name>A0A2V2ZWR3_9BACI</name>
<reference evidence="2 3" key="1">
    <citation type="submission" date="2018-05" db="EMBL/GenBank/DDBJ databases">
        <title>Freshwater and sediment microbial communities from various areas in North America, analyzing microbe dynamics in response to fracking.</title>
        <authorList>
            <person name="Lamendella R."/>
        </authorList>
    </citation>
    <scope>NUCLEOTIDE SEQUENCE [LARGE SCALE GENOMIC DNA]</scope>
    <source>
        <strain evidence="2 3">15_TX</strain>
    </source>
</reference>
<protein>
    <submittedName>
        <fullName evidence="2">Ribonucleoside-diphosphate reductase class Ib glutaredoxin subunit</fullName>
    </submittedName>
</protein>
<dbReference type="Proteomes" id="UP000247150">
    <property type="component" value="Unassembled WGS sequence"/>
</dbReference>
<dbReference type="OrthoDB" id="9795531at2"/>
<dbReference type="InterPro" id="IPR036249">
    <property type="entry name" value="Thioredoxin-like_sf"/>
</dbReference>
<dbReference type="InterPro" id="IPR002109">
    <property type="entry name" value="Glutaredoxin"/>
</dbReference>
<sequence length="82" mass="9570">MKNRIIIYTQETCNPCHAQKKWLKNNNMSFEERDVRKNPDYLQEVIKLGASATPVTIIEMNGRKEVVLGFDKEKLTVLLNFD</sequence>
<dbReference type="Gene3D" id="3.40.30.10">
    <property type="entry name" value="Glutaredoxin"/>
    <property type="match status" value="1"/>
</dbReference>
<evidence type="ECO:0000313" key="3">
    <source>
        <dbReference type="Proteomes" id="UP000247150"/>
    </source>
</evidence>
<dbReference type="CDD" id="cd02976">
    <property type="entry name" value="NrdH"/>
    <property type="match status" value="1"/>
</dbReference>
<feature type="domain" description="Glutaredoxin" evidence="1">
    <location>
        <begin position="5"/>
        <end position="58"/>
    </location>
</feature>
<dbReference type="AlphaFoldDB" id="A0A2V2ZWR3"/>